<feature type="region of interest" description="Disordered" evidence="1">
    <location>
        <begin position="1"/>
        <end position="26"/>
    </location>
</feature>
<proteinExistence type="predicted"/>
<feature type="compositionally biased region" description="Basic and acidic residues" evidence="1">
    <location>
        <begin position="1"/>
        <end position="10"/>
    </location>
</feature>
<dbReference type="EMBL" id="JAAAUY010000451">
    <property type="protein sequence ID" value="KAF9329723.1"/>
    <property type="molecule type" value="Genomic_DNA"/>
</dbReference>
<sequence length="78" mass="8928">MEAQKAKTLKETSTQPVQSSAPNTESLMEAKELSINKIKMMLPALHGRQANFNAHVQRHNTYKDTLDTFYNGKNFKFK</sequence>
<protein>
    <submittedName>
        <fullName evidence="2">Uncharacterized protein</fullName>
    </submittedName>
</protein>
<name>A0A9P5VKU7_9FUNG</name>
<comment type="caution">
    <text evidence="2">The sequence shown here is derived from an EMBL/GenBank/DDBJ whole genome shotgun (WGS) entry which is preliminary data.</text>
</comment>
<dbReference type="Proteomes" id="UP000696485">
    <property type="component" value="Unassembled WGS sequence"/>
</dbReference>
<evidence type="ECO:0000313" key="3">
    <source>
        <dbReference type="Proteomes" id="UP000696485"/>
    </source>
</evidence>
<reference evidence="2" key="1">
    <citation type="journal article" date="2020" name="Fungal Divers.">
        <title>Resolving the Mortierellaceae phylogeny through synthesis of multi-gene phylogenetics and phylogenomics.</title>
        <authorList>
            <person name="Vandepol N."/>
            <person name="Liber J."/>
            <person name="Desiro A."/>
            <person name="Na H."/>
            <person name="Kennedy M."/>
            <person name="Barry K."/>
            <person name="Grigoriev I.V."/>
            <person name="Miller A.N."/>
            <person name="O'Donnell K."/>
            <person name="Stajich J.E."/>
            <person name="Bonito G."/>
        </authorList>
    </citation>
    <scope>NUCLEOTIDE SEQUENCE</scope>
    <source>
        <strain evidence="2">NVP1</strain>
    </source>
</reference>
<evidence type="ECO:0000256" key="1">
    <source>
        <dbReference type="SAM" id="MobiDB-lite"/>
    </source>
</evidence>
<keyword evidence="3" id="KW-1185">Reference proteome</keyword>
<organism evidence="2 3">
    <name type="scientific">Podila minutissima</name>
    <dbReference type="NCBI Taxonomy" id="64525"/>
    <lineage>
        <taxon>Eukaryota</taxon>
        <taxon>Fungi</taxon>
        <taxon>Fungi incertae sedis</taxon>
        <taxon>Mucoromycota</taxon>
        <taxon>Mortierellomycotina</taxon>
        <taxon>Mortierellomycetes</taxon>
        <taxon>Mortierellales</taxon>
        <taxon>Mortierellaceae</taxon>
        <taxon>Podila</taxon>
    </lineage>
</organism>
<gene>
    <name evidence="2" type="ORF">BG006_007232</name>
</gene>
<dbReference type="AlphaFoldDB" id="A0A9P5VKU7"/>
<evidence type="ECO:0000313" key="2">
    <source>
        <dbReference type="EMBL" id="KAF9329723.1"/>
    </source>
</evidence>
<feature type="compositionally biased region" description="Polar residues" evidence="1">
    <location>
        <begin position="11"/>
        <end position="26"/>
    </location>
</feature>
<accession>A0A9P5VKU7</accession>